<accession>W2GM08</accession>
<dbReference type="AlphaFoldDB" id="W2GM08"/>
<evidence type="ECO:0000313" key="1">
    <source>
        <dbReference type="EMBL" id="ETK84053.1"/>
    </source>
</evidence>
<name>W2GM08_PHYNI</name>
<organism evidence="1">
    <name type="scientific">Phytophthora nicotianae</name>
    <name type="common">Potato buckeye rot agent</name>
    <name type="synonym">Phytophthora parasitica</name>
    <dbReference type="NCBI Taxonomy" id="4792"/>
    <lineage>
        <taxon>Eukaryota</taxon>
        <taxon>Sar</taxon>
        <taxon>Stramenopiles</taxon>
        <taxon>Oomycota</taxon>
        <taxon>Peronosporomycetes</taxon>
        <taxon>Peronosporales</taxon>
        <taxon>Peronosporaceae</taxon>
        <taxon>Phytophthora</taxon>
    </lineage>
</organism>
<sequence>MYRDFRKLYHSSWGDINGIASSECRFSYSEYRSARPKVNPGVSCKLPATALFESYVVPGVVWKATLSSPGPADPVATSTRIRP</sequence>
<dbReference type="Proteomes" id="UP000053236">
    <property type="component" value="Unassembled WGS sequence"/>
</dbReference>
<protein>
    <submittedName>
        <fullName evidence="1">Uncharacterized protein</fullName>
    </submittedName>
</protein>
<gene>
    <name evidence="1" type="ORF">L915_10928</name>
</gene>
<dbReference type="EMBL" id="KI686899">
    <property type="protein sequence ID" value="ETK84053.1"/>
    <property type="molecule type" value="Genomic_DNA"/>
</dbReference>
<reference evidence="1" key="1">
    <citation type="submission" date="2013-11" db="EMBL/GenBank/DDBJ databases">
        <title>The Genome Sequence of Phytophthora parasitica CJ02B3.</title>
        <authorList>
            <consortium name="The Broad Institute Genomics Platform"/>
            <person name="Russ C."/>
            <person name="Tyler B."/>
            <person name="Panabieres F."/>
            <person name="Shan W."/>
            <person name="Tripathy S."/>
            <person name="Grunwald N."/>
            <person name="Machado M."/>
            <person name="Johnson C.S."/>
            <person name="Arredondo F."/>
            <person name="Hong C."/>
            <person name="Coffey M."/>
            <person name="Young S.K."/>
            <person name="Zeng Q."/>
            <person name="Gargeya S."/>
            <person name="Fitzgerald M."/>
            <person name="Abouelleil A."/>
            <person name="Alvarado L."/>
            <person name="Chapman S.B."/>
            <person name="Gainer-Dewar J."/>
            <person name="Goldberg J."/>
            <person name="Griggs A."/>
            <person name="Gujja S."/>
            <person name="Hansen M."/>
            <person name="Howarth C."/>
            <person name="Imamovic A."/>
            <person name="Ireland A."/>
            <person name="Larimer J."/>
            <person name="McCowan C."/>
            <person name="Murphy C."/>
            <person name="Pearson M."/>
            <person name="Poon T.W."/>
            <person name="Priest M."/>
            <person name="Roberts A."/>
            <person name="Saif S."/>
            <person name="Shea T."/>
            <person name="Sykes S."/>
            <person name="Wortman J."/>
            <person name="Nusbaum C."/>
            <person name="Birren B."/>
        </authorList>
    </citation>
    <scope>NUCLEOTIDE SEQUENCE [LARGE SCALE GENOMIC DNA]</scope>
    <source>
        <strain evidence="1">CJ02B3</strain>
    </source>
</reference>
<proteinExistence type="predicted"/>